<evidence type="ECO:0000313" key="2">
    <source>
        <dbReference type="Proteomes" id="UP001163115"/>
    </source>
</evidence>
<dbReference type="EMBL" id="CP113524">
    <property type="protein sequence ID" value="WAJ26085.1"/>
    <property type="molecule type" value="Genomic_DNA"/>
</dbReference>
<dbReference type="Pfam" id="PF06854">
    <property type="entry name" value="Phage_Gp15"/>
    <property type="match status" value="1"/>
</dbReference>
<dbReference type="RefSeq" id="WP_268116648.1">
    <property type="nucleotide sequence ID" value="NZ_CP113524.1"/>
</dbReference>
<organism evidence="1 2">
    <name type="scientific">Lacrimispora xylanolytica</name>
    <dbReference type="NCBI Taxonomy" id="29375"/>
    <lineage>
        <taxon>Bacteria</taxon>
        <taxon>Bacillati</taxon>
        <taxon>Bacillota</taxon>
        <taxon>Clostridia</taxon>
        <taxon>Lachnospirales</taxon>
        <taxon>Lachnospiraceae</taxon>
        <taxon>Lacrimispora</taxon>
    </lineage>
</organism>
<keyword evidence="2" id="KW-1185">Reference proteome</keyword>
<name>A0ABY7AH76_9FIRM</name>
<accession>A0ABY7AH76</accession>
<reference evidence="1" key="1">
    <citation type="submission" date="2022-11" db="EMBL/GenBank/DDBJ databases">
        <title>Lacrimispora xylanolytica sy1, complete genome.</title>
        <authorList>
            <person name="Choi S."/>
        </authorList>
    </citation>
    <scope>NUCLEOTIDE SEQUENCE</scope>
    <source>
        <strain evidence="1">Sy1</strain>
    </source>
</reference>
<sequence length="104" mass="12412">MFEDWELIEASFAMQYNIRLIDAEDMDWKEFCTLLSGIMPKTPLGQIVSIRCEENEDMLKQFTKDQHEIRNKWRRRHNQMKSMTESEKVKAVEEIQAIIARAFA</sequence>
<dbReference type="Proteomes" id="UP001163115">
    <property type="component" value="Chromosome"/>
</dbReference>
<dbReference type="InterPro" id="IPR009660">
    <property type="entry name" value="Phage_A500_Gp15"/>
</dbReference>
<gene>
    <name evidence="1" type="ORF">OW255_00550</name>
</gene>
<proteinExistence type="predicted"/>
<evidence type="ECO:0000313" key="1">
    <source>
        <dbReference type="EMBL" id="WAJ26085.1"/>
    </source>
</evidence>
<protein>
    <submittedName>
        <fullName evidence="1">Gp15 family bacteriophage protein</fullName>
    </submittedName>
</protein>